<protein>
    <submittedName>
        <fullName evidence="1">Uncharacterized protein</fullName>
    </submittedName>
</protein>
<gene>
    <name evidence="1" type="ORF">SAMN05192566_0534</name>
</gene>
<dbReference type="STRING" id="492660.SAMN05192566_0534"/>
<proteinExistence type="predicted"/>
<dbReference type="AlphaFoldDB" id="A0A1G8ZV12"/>
<accession>A0A1G8ZV12</accession>
<keyword evidence="2" id="KW-1185">Reference proteome</keyword>
<name>A0A1G8ZV12_9PROT</name>
<dbReference type="Proteomes" id="UP000198629">
    <property type="component" value="Unassembled WGS sequence"/>
</dbReference>
<dbReference type="EMBL" id="FNFX01000001">
    <property type="protein sequence ID" value="SDK18873.1"/>
    <property type="molecule type" value="Genomic_DNA"/>
</dbReference>
<evidence type="ECO:0000313" key="1">
    <source>
        <dbReference type="EMBL" id="SDK18873.1"/>
    </source>
</evidence>
<evidence type="ECO:0000313" key="2">
    <source>
        <dbReference type="Proteomes" id="UP000198629"/>
    </source>
</evidence>
<reference evidence="2" key="1">
    <citation type="submission" date="2016-10" db="EMBL/GenBank/DDBJ databases">
        <authorList>
            <person name="Varghese N."/>
            <person name="Submissions S."/>
        </authorList>
    </citation>
    <scope>NUCLEOTIDE SEQUENCE [LARGE SCALE GENOMIC DNA]</scope>
    <source>
        <strain evidence="2">CBMB127</strain>
    </source>
</reference>
<sequence length="123" mass="14075">MSWVKKDGNYNIYTSGDTLDGKSYSLLLQFLNESHAYISPSQLFSIKLPYENCTEWSDWETPKYVKLIEHGVAWALLNKVELEFIDQGSSPLFELRYRVNSWTKLCNYKAPTNHSSGTSNGAP</sequence>
<organism evidence="1 2">
    <name type="scientific">Methylophilus rhizosphaerae</name>
    <dbReference type="NCBI Taxonomy" id="492660"/>
    <lineage>
        <taxon>Bacteria</taxon>
        <taxon>Pseudomonadati</taxon>
        <taxon>Pseudomonadota</taxon>
        <taxon>Betaproteobacteria</taxon>
        <taxon>Nitrosomonadales</taxon>
        <taxon>Methylophilaceae</taxon>
        <taxon>Methylophilus</taxon>
    </lineage>
</organism>